<gene>
    <name evidence="2" type="ORF">GGR33_003209</name>
</gene>
<reference evidence="2 3" key="1">
    <citation type="submission" date="2020-08" db="EMBL/GenBank/DDBJ databases">
        <title>Genomic Encyclopedia of Type Strains, Phase IV (KMG-IV): sequencing the most valuable type-strain genomes for metagenomic binning, comparative biology and taxonomic classification.</title>
        <authorList>
            <person name="Goeker M."/>
        </authorList>
    </citation>
    <scope>NUCLEOTIDE SEQUENCE [LARGE SCALE GENOMIC DNA]</scope>
    <source>
        <strain evidence="2 3">DSM 24105</strain>
    </source>
</reference>
<feature type="domain" description="Transposase IS701-like DDE" evidence="1">
    <location>
        <begin position="4"/>
        <end position="77"/>
    </location>
</feature>
<organism evidence="2 3">
    <name type="scientific">Methylobacterium brachythecii</name>
    <dbReference type="NCBI Taxonomy" id="1176177"/>
    <lineage>
        <taxon>Bacteria</taxon>
        <taxon>Pseudomonadati</taxon>
        <taxon>Pseudomonadota</taxon>
        <taxon>Alphaproteobacteria</taxon>
        <taxon>Hyphomicrobiales</taxon>
        <taxon>Methylobacteriaceae</taxon>
        <taxon>Methylobacterium</taxon>
    </lineage>
</organism>
<evidence type="ECO:0000313" key="2">
    <source>
        <dbReference type="EMBL" id="MBB3903700.1"/>
    </source>
</evidence>
<proteinExistence type="predicted"/>
<comment type="caution">
    <text evidence="2">The sequence shown here is derived from an EMBL/GenBank/DDBJ whole genome shotgun (WGS) entry which is preliminary data.</text>
</comment>
<dbReference type="InterPro" id="IPR039365">
    <property type="entry name" value="IS701-like"/>
</dbReference>
<evidence type="ECO:0000313" key="3">
    <source>
        <dbReference type="Proteomes" id="UP000517759"/>
    </source>
</evidence>
<accession>A0A7W6AHZ4</accession>
<protein>
    <submittedName>
        <fullName evidence="2">SRSO17 transposase</fullName>
    </submittedName>
</protein>
<sequence length="92" mass="10282">MIPAEIPTNRQGASTKPEIAIQEINRVSAAGARFGWVLADAGHDYSEVFRHALSERRPPWAFRLSRRQNLHPPQLNLILAVAKIFAALLARD</sequence>
<dbReference type="PANTHER" id="PTHR33627:SF1">
    <property type="entry name" value="TRANSPOSASE"/>
    <property type="match status" value="1"/>
</dbReference>
<dbReference type="AlphaFoldDB" id="A0A7W6AHZ4"/>
<name>A0A7W6AHZ4_9HYPH</name>
<dbReference type="PANTHER" id="PTHR33627">
    <property type="entry name" value="TRANSPOSASE"/>
    <property type="match status" value="1"/>
</dbReference>
<dbReference type="InterPro" id="IPR038721">
    <property type="entry name" value="IS701-like_DDE_dom"/>
</dbReference>
<dbReference type="EMBL" id="JACIDN010000005">
    <property type="protein sequence ID" value="MBB3903700.1"/>
    <property type="molecule type" value="Genomic_DNA"/>
</dbReference>
<evidence type="ECO:0000259" key="1">
    <source>
        <dbReference type="Pfam" id="PF13546"/>
    </source>
</evidence>
<dbReference type="Proteomes" id="UP000517759">
    <property type="component" value="Unassembled WGS sequence"/>
</dbReference>
<dbReference type="Pfam" id="PF13546">
    <property type="entry name" value="DDE_5"/>
    <property type="match status" value="1"/>
</dbReference>